<dbReference type="Pfam" id="PF01351">
    <property type="entry name" value="RNase_HII"/>
    <property type="match status" value="1"/>
</dbReference>
<comment type="function">
    <text evidence="3 14 16">Endonuclease that specifically degrades the RNA of RNA-DNA hybrids.</text>
</comment>
<evidence type="ECO:0000256" key="1">
    <source>
        <dbReference type="ARBA" id="ARBA00000077"/>
    </source>
</evidence>
<dbReference type="AlphaFoldDB" id="A0A271J0A8"/>
<dbReference type="InterPro" id="IPR022898">
    <property type="entry name" value="RNase_HII"/>
</dbReference>
<feature type="binding site" evidence="14 15">
    <location>
        <position position="23"/>
    </location>
    <ligand>
        <name>a divalent metal cation</name>
        <dbReference type="ChEBI" id="CHEBI:60240"/>
    </ligand>
</feature>
<evidence type="ECO:0000313" key="19">
    <source>
        <dbReference type="Proteomes" id="UP000216339"/>
    </source>
</evidence>
<keyword evidence="11 14" id="KW-0255">Endonuclease</keyword>
<evidence type="ECO:0000256" key="3">
    <source>
        <dbReference type="ARBA" id="ARBA00004065"/>
    </source>
</evidence>
<dbReference type="PROSITE" id="PS51975">
    <property type="entry name" value="RNASE_H_2"/>
    <property type="match status" value="1"/>
</dbReference>
<protein>
    <recommendedName>
        <fullName evidence="7 14">Ribonuclease HII</fullName>
        <shortName evidence="14">RNase HII</shortName>
        <ecNumber evidence="6 14">3.1.26.4</ecNumber>
    </recommendedName>
</protein>
<name>A0A271J0A8_9BACT</name>
<evidence type="ECO:0000256" key="5">
    <source>
        <dbReference type="ARBA" id="ARBA00007383"/>
    </source>
</evidence>
<feature type="binding site" evidence="14 15">
    <location>
        <position position="22"/>
    </location>
    <ligand>
        <name>a divalent metal cation</name>
        <dbReference type="ChEBI" id="CHEBI:60240"/>
    </ligand>
</feature>
<evidence type="ECO:0000256" key="16">
    <source>
        <dbReference type="RuleBase" id="RU003515"/>
    </source>
</evidence>
<dbReference type="NCBIfam" id="NF000595">
    <property type="entry name" value="PRK00015.1-3"/>
    <property type="match status" value="1"/>
</dbReference>
<dbReference type="InterPro" id="IPR024567">
    <property type="entry name" value="RNase_HII/HIII_dom"/>
</dbReference>
<feature type="domain" description="RNase H type-2" evidence="17">
    <location>
        <begin position="16"/>
        <end position="198"/>
    </location>
</feature>
<dbReference type="GO" id="GO:0043137">
    <property type="term" value="P:DNA replication, removal of RNA primer"/>
    <property type="evidence" value="ECO:0007669"/>
    <property type="project" value="TreeGrafter"/>
</dbReference>
<evidence type="ECO:0000256" key="13">
    <source>
        <dbReference type="ARBA" id="ARBA00023211"/>
    </source>
</evidence>
<dbReference type="GO" id="GO:0006298">
    <property type="term" value="P:mismatch repair"/>
    <property type="evidence" value="ECO:0007669"/>
    <property type="project" value="TreeGrafter"/>
</dbReference>
<dbReference type="InterPro" id="IPR001352">
    <property type="entry name" value="RNase_HII/HIII"/>
</dbReference>
<comment type="catalytic activity">
    <reaction evidence="1 14 15 16">
        <text>Endonucleolytic cleavage to 5'-phosphomonoester.</text>
        <dbReference type="EC" id="3.1.26.4"/>
    </reaction>
</comment>
<evidence type="ECO:0000259" key="17">
    <source>
        <dbReference type="PROSITE" id="PS51975"/>
    </source>
</evidence>
<evidence type="ECO:0000256" key="12">
    <source>
        <dbReference type="ARBA" id="ARBA00022801"/>
    </source>
</evidence>
<dbReference type="PANTHER" id="PTHR10954">
    <property type="entry name" value="RIBONUCLEASE H2 SUBUNIT A"/>
    <property type="match status" value="1"/>
</dbReference>
<proteinExistence type="inferred from homology"/>
<dbReference type="RefSeq" id="WP_095509822.1">
    <property type="nucleotide sequence ID" value="NZ_MQWD01000001.1"/>
</dbReference>
<keyword evidence="10 14" id="KW-0479">Metal-binding</keyword>
<dbReference type="CDD" id="cd07182">
    <property type="entry name" value="RNase_HII_bacteria_HII_like"/>
    <property type="match status" value="1"/>
</dbReference>
<keyword evidence="13 14" id="KW-0464">Manganese</keyword>
<evidence type="ECO:0000256" key="8">
    <source>
        <dbReference type="ARBA" id="ARBA00022490"/>
    </source>
</evidence>
<dbReference type="GO" id="GO:0030145">
    <property type="term" value="F:manganese ion binding"/>
    <property type="evidence" value="ECO:0007669"/>
    <property type="project" value="UniProtKB-UniRule"/>
</dbReference>
<dbReference type="GO" id="GO:0003723">
    <property type="term" value="F:RNA binding"/>
    <property type="evidence" value="ECO:0007669"/>
    <property type="project" value="UniProtKB-UniRule"/>
</dbReference>
<dbReference type="OrthoDB" id="9803420at2"/>
<reference evidence="18 19" key="1">
    <citation type="submission" date="2016-11" db="EMBL/GenBank/DDBJ databases">
        <title>Study of marine rhodopsin-containing bacteria.</title>
        <authorList>
            <person name="Yoshizawa S."/>
            <person name="Kumagai Y."/>
            <person name="Kogure K."/>
        </authorList>
    </citation>
    <scope>NUCLEOTIDE SEQUENCE [LARGE SCALE GENOMIC DNA]</scope>
    <source>
        <strain evidence="18 19">SAORIC-28</strain>
    </source>
</reference>
<evidence type="ECO:0000256" key="2">
    <source>
        <dbReference type="ARBA" id="ARBA00001946"/>
    </source>
</evidence>
<evidence type="ECO:0000256" key="15">
    <source>
        <dbReference type="PROSITE-ProRule" id="PRU01319"/>
    </source>
</evidence>
<sequence length="198" mass="21157">MPDLSIEHRHWSAGRRVVVGLDEAGRGCLAGPVVAAAVVLPPEADLPGLDDSKTLTREAREALVPRIRREALAVGVGQCSPAEIDELNVLWASMEAMRRAAAALPLVPDVFLVDGNREVPNAPCPQETVVKGDGKSLSIAAASVVAKVTRDRVMVELDAAFPVYGWAGHKGYPTAAHYEALAAHGPSPHHRRSFRLTR</sequence>
<comment type="similarity">
    <text evidence="5 14 16">Belongs to the RNase HII family.</text>
</comment>
<accession>A0A271J0A8</accession>
<evidence type="ECO:0000256" key="11">
    <source>
        <dbReference type="ARBA" id="ARBA00022759"/>
    </source>
</evidence>
<dbReference type="GO" id="GO:0032299">
    <property type="term" value="C:ribonuclease H2 complex"/>
    <property type="evidence" value="ECO:0007669"/>
    <property type="project" value="TreeGrafter"/>
</dbReference>
<evidence type="ECO:0000256" key="4">
    <source>
        <dbReference type="ARBA" id="ARBA00004496"/>
    </source>
</evidence>
<dbReference type="HAMAP" id="MF_00052_B">
    <property type="entry name" value="RNase_HII_B"/>
    <property type="match status" value="1"/>
</dbReference>
<dbReference type="SUPFAM" id="SSF53098">
    <property type="entry name" value="Ribonuclease H-like"/>
    <property type="match status" value="1"/>
</dbReference>
<dbReference type="Gene3D" id="3.30.420.10">
    <property type="entry name" value="Ribonuclease H-like superfamily/Ribonuclease H"/>
    <property type="match status" value="1"/>
</dbReference>
<dbReference type="PANTHER" id="PTHR10954:SF18">
    <property type="entry name" value="RIBONUCLEASE HII"/>
    <property type="match status" value="1"/>
</dbReference>
<dbReference type="InterPro" id="IPR036397">
    <property type="entry name" value="RNaseH_sf"/>
</dbReference>
<dbReference type="EMBL" id="MQWD01000001">
    <property type="protein sequence ID" value="PAP76179.1"/>
    <property type="molecule type" value="Genomic_DNA"/>
</dbReference>
<keyword evidence="8 14" id="KW-0963">Cytoplasm</keyword>
<dbReference type="InterPro" id="IPR012337">
    <property type="entry name" value="RNaseH-like_sf"/>
</dbReference>
<evidence type="ECO:0000313" key="18">
    <source>
        <dbReference type="EMBL" id="PAP76179.1"/>
    </source>
</evidence>
<feature type="binding site" evidence="14 15">
    <location>
        <position position="114"/>
    </location>
    <ligand>
        <name>a divalent metal cation</name>
        <dbReference type="ChEBI" id="CHEBI:60240"/>
    </ligand>
</feature>
<evidence type="ECO:0000256" key="10">
    <source>
        <dbReference type="ARBA" id="ARBA00022723"/>
    </source>
</evidence>
<evidence type="ECO:0000256" key="9">
    <source>
        <dbReference type="ARBA" id="ARBA00022722"/>
    </source>
</evidence>
<comment type="cofactor">
    <cofactor evidence="14 15">
        <name>Mn(2+)</name>
        <dbReference type="ChEBI" id="CHEBI:29035"/>
    </cofactor>
    <cofactor evidence="14 15">
        <name>Mg(2+)</name>
        <dbReference type="ChEBI" id="CHEBI:18420"/>
    </cofactor>
    <text evidence="14 15">Manganese or magnesium. Binds 1 divalent metal ion per monomer in the absence of substrate. May bind a second metal ion after substrate binding.</text>
</comment>
<comment type="cofactor">
    <cofactor evidence="2">
        <name>Mg(2+)</name>
        <dbReference type="ChEBI" id="CHEBI:18420"/>
    </cofactor>
</comment>
<evidence type="ECO:0000256" key="6">
    <source>
        <dbReference type="ARBA" id="ARBA00012180"/>
    </source>
</evidence>
<keyword evidence="9 14" id="KW-0540">Nuclease</keyword>
<keyword evidence="12 14" id="KW-0378">Hydrolase</keyword>
<organism evidence="18 19">
    <name type="scientific">Rubrivirga marina</name>
    <dbReference type="NCBI Taxonomy" id="1196024"/>
    <lineage>
        <taxon>Bacteria</taxon>
        <taxon>Pseudomonadati</taxon>
        <taxon>Rhodothermota</taxon>
        <taxon>Rhodothermia</taxon>
        <taxon>Rhodothermales</taxon>
        <taxon>Rubricoccaceae</taxon>
        <taxon>Rubrivirga</taxon>
    </lineage>
</organism>
<dbReference type="GO" id="GO:0004523">
    <property type="term" value="F:RNA-DNA hybrid ribonuclease activity"/>
    <property type="evidence" value="ECO:0007669"/>
    <property type="project" value="UniProtKB-UniRule"/>
</dbReference>
<gene>
    <name evidence="14" type="primary">rnhB</name>
    <name evidence="18" type="ORF">BSZ37_06825</name>
</gene>
<evidence type="ECO:0000256" key="14">
    <source>
        <dbReference type="HAMAP-Rule" id="MF_00052"/>
    </source>
</evidence>
<dbReference type="GO" id="GO:0005737">
    <property type="term" value="C:cytoplasm"/>
    <property type="evidence" value="ECO:0007669"/>
    <property type="project" value="UniProtKB-SubCell"/>
</dbReference>
<comment type="subcellular location">
    <subcellularLocation>
        <location evidence="4 14">Cytoplasm</location>
    </subcellularLocation>
</comment>
<evidence type="ECO:0000256" key="7">
    <source>
        <dbReference type="ARBA" id="ARBA00019179"/>
    </source>
</evidence>
<dbReference type="EC" id="3.1.26.4" evidence="6 14"/>
<dbReference type="Proteomes" id="UP000216339">
    <property type="component" value="Unassembled WGS sequence"/>
</dbReference>
<keyword evidence="19" id="KW-1185">Reference proteome</keyword>
<comment type="caution">
    <text evidence="18">The sequence shown here is derived from an EMBL/GenBank/DDBJ whole genome shotgun (WGS) entry which is preliminary data.</text>
</comment>